<dbReference type="Proteomes" id="UP001501470">
    <property type="component" value="Unassembled WGS sequence"/>
</dbReference>
<organism evidence="2 3">
    <name type="scientific">Dactylosporangium maewongense</name>
    <dbReference type="NCBI Taxonomy" id="634393"/>
    <lineage>
        <taxon>Bacteria</taxon>
        <taxon>Bacillati</taxon>
        <taxon>Actinomycetota</taxon>
        <taxon>Actinomycetes</taxon>
        <taxon>Micromonosporales</taxon>
        <taxon>Micromonosporaceae</taxon>
        <taxon>Dactylosporangium</taxon>
    </lineage>
</organism>
<evidence type="ECO:0000256" key="1">
    <source>
        <dbReference type="SAM" id="Phobius"/>
    </source>
</evidence>
<evidence type="ECO:0000313" key="2">
    <source>
        <dbReference type="EMBL" id="GAA1521796.1"/>
    </source>
</evidence>
<dbReference type="EMBL" id="BAAAQD010000008">
    <property type="protein sequence ID" value="GAA1521796.1"/>
    <property type="molecule type" value="Genomic_DNA"/>
</dbReference>
<keyword evidence="3" id="KW-1185">Reference proteome</keyword>
<keyword evidence="1" id="KW-0812">Transmembrane</keyword>
<keyword evidence="1" id="KW-1133">Transmembrane helix</keyword>
<protein>
    <submittedName>
        <fullName evidence="2">Uncharacterized protein</fullName>
    </submittedName>
</protein>
<proteinExistence type="predicted"/>
<evidence type="ECO:0000313" key="3">
    <source>
        <dbReference type="Proteomes" id="UP001501470"/>
    </source>
</evidence>
<keyword evidence="1" id="KW-0472">Membrane</keyword>
<name>A0ABN2ALT5_9ACTN</name>
<feature type="transmembrane region" description="Helical" evidence="1">
    <location>
        <begin position="12"/>
        <end position="45"/>
    </location>
</feature>
<gene>
    <name evidence="2" type="ORF">GCM10009827_042230</name>
</gene>
<reference evidence="2 3" key="1">
    <citation type="journal article" date="2019" name="Int. J. Syst. Evol. Microbiol.">
        <title>The Global Catalogue of Microorganisms (GCM) 10K type strain sequencing project: providing services to taxonomists for standard genome sequencing and annotation.</title>
        <authorList>
            <consortium name="The Broad Institute Genomics Platform"/>
            <consortium name="The Broad Institute Genome Sequencing Center for Infectious Disease"/>
            <person name="Wu L."/>
            <person name="Ma J."/>
        </authorList>
    </citation>
    <scope>NUCLEOTIDE SEQUENCE [LARGE SCALE GENOMIC DNA]</scope>
    <source>
        <strain evidence="2 3">JCM 15933</strain>
    </source>
</reference>
<comment type="caution">
    <text evidence="2">The sequence shown here is derived from an EMBL/GenBank/DDBJ whole genome shotgun (WGS) entry which is preliminary data.</text>
</comment>
<sequence>MLPPGDVDVDGLLLGLLLALGLVLGLRLALGLVLGLLLALGLVLGVPPVHAPRSFHSDGVDAGFQPAPTYAVCVTSAWYSFPP</sequence>
<accession>A0ABN2ALT5</accession>